<keyword evidence="2" id="KW-0520">NAD</keyword>
<dbReference type="InterPro" id="IPR006140">
    <property type="entry name" value="D-isomer_DH_NAD-bd"/>
</dbReference>
<gene>
    <name evidence="4" type="ORF">PUN28_020050</name>
</gene>
<dbReference type="SUPFAM" id="SSF51735">
    <property type="entry name" value="NAD(P)-binding Rossmann-fold domains"/>
    <property type="match status" value="1"/>
</dbReference>
<organism evidence="4 5">
    <name type="scientific">Cardiocondyla obscurior</name>
    <dbReference type="NCBI Taxonomy" id="286306"/>
    <lineage>
        <taxon>Eukaryota</taxon>
        <taxon>Metazoa</taxon>
        <taxon>Ecdysozoa</taxon>
        <taxon>Arthropoda</taxon>
        <taxon>Hexapoda</taxon>
        <taxon>Insecta</taxon>
        <taxon>Pterygota</taxon>
        <taxon>Neoptera</taxon>
        <taxon>Endopterygota</taxon>
        <taxon>Hymenoptera</taxon>
        <taxon>Apocrita</taxon>
        <taxon>Aculeata</taxon>
        <taxon>Formicoidea</taxon>
        <taxon>Formicidae</taxon>
        <taxon>Myrmicinae</taxon>
        <taxon>Cardiocondyla</taxon>
    </lineage>
</organism>
<comment type="caution">
    <text evidence="4">The sequence shown here is derived from an EMBL/GenBank/DDBJ whole genome shotgun (WGS) entry which is preliminary data.</text>
</comment>
<dbReference type="PANTHER" id="PTHR43333">
    <property type="entry name" value="2-HACID_DH_C DOMAIN-CONTAINING PROTEIN"/>
    <property type="match status" value="1"/>
</dbReference>
<evidence type="ECO:0000313" key="4">
    <source>
        <dbReference type="EMBL" id="KAL0099206.1"/>
    </source>
</evidence>
<name>A0AAW2EA60_9HYME</name>
<dbReference type="GO" id="GO:0016491">
    <property type="term" value="F:oxidoreductase activity"/>
    <property type="evidence" value="ECO:0007669"/>
    <property type="project" value="UniProtKB-KW"/>
</dbReference>
<keyword evidence="5" id="KW-1185">Reference proteome</keyword>
<sequence>MTQIVAVLSVIPRLSYHLRSRLPGLHISDVSPGQTDTLSKLNTAEILVADCDLLIPYVNKLTSVKWIQATWAGLDKFVPHVQNMQRSYILTRFSDESFGLAMSEYVIAQIVNYERDQRQQYENQKLTTWNQEGKLRNYRLIRDLTIGILGVGTIGKSVAEKLKQFGATIWGMTQSIPEKKLPYLDEHRTVNDLPDILKNCDYVVNILPSTQDTVGFLNGDVLEHCKAKNAIFINVGRGSVIKEADLINALEQKWISAAILDVFEKEPLPKESKLWHHPQVTISPHNSAVTMSEDVAKLFTANYARYVSGENMINVFNFNKGY</sequence>
<dbReference type="GO" id="GO:0051287">
    <property type="term" value="F:NAD binding"/>
    <property type="evidence" value="ECO:0007669"/>
    <property type="project" value="InterPro"/>
</dbReference>
<dbReference type="InterPro" id="IPR036291">
    <property type="entry name" value="NAD(P)-bd_dom_sf"/>
</dbReference>
<evidence type="ECO:0000256" key="1">
    <source>
        <dbReference type="ARBA" id="ARBA00023002"/>
    </source>
</evidence>
<dbReference type="PANTHER" id="PTHR43333:SF1">
    <property type="entry name" value="D-ISOMER SPECIFIC 2-HYDROXYACID DEHYDROGENASE NAD-BINDING DOMAIN-CONTAINING PROTEIN"/>
    <property type="match status" value="1"/>
</dbReference>
<evidence type="ECO:0000256" key="2">
    <source>
        <dbReference type="ARBA" id="ARBA00023027"/>
    </source>
</evidence>
<feature type="domain" description="D-isomer specific 2-hydroxyacid dehydrogenase NAD-binding" evidence="3">
    <location>
        <begin position="108"/>
        <end position="286"/>
    </location>
</feature>
<keyword evidence="1" id="KW-0560">Oxidoreductase</keyword>
<dbReference type="AlphaFoldDB" id="A0AAW2EA60"/>
<dbReference type="Pfam" id="PF02826">
    <property type="entry name" value="2-Hacid_dh_C"/>
    <property type="match status" value="1"/>
</dbReference>
<evidence type="ECO:0000259" key="3">
    <source>
        <dbReference type="Pfam" id="PF02826"/>
    </source>
</evidence>
<reference evidence="4 5" key="1">
    <citation type="submission" date="2023-03" db="EMBL/GenBank/DDBJ databases">
        <title>High recombination rates correlate with genetic variation in Cardiocondyla obscurior ants.</title>
        <authorList>
            <person name="Errbii M."/>
        </authorList>
    </citation>
    <scope>NUCLEOTIDE SEQUENCE [LARGE SCALE GENOMIC DNA]</scope>
    <source>
        <strain evidence="4">Alpha-2009</strain>
        <tissue evidence="4">Whole body</tissue>
    </source>
</reference>
<dbReference type="CDD" id="cd05300">
    <property type="entry name" value="2-Hacid_dh_1"/>
    <property type="match status" value="1"/>
</dbReference>
<evidence type="ECO:0000313" key="5">
    <source>
        <dbReference type="Proteomes" id="UP001430953"/>
    </source>
</evidence>
<protein>
    <recommendedName>
        <fullName evidence="3">D-isomer specific 2-hydroxyacid dehydrogenase NAD-binding domain-containing protein</fullName>
    </recommendedName>
</protein>
<accession>A0AAW2EA60</accession>
<dbReference type="Gene3D" id="3.40.50.720">
    <property type="entry name" value="NAD(P)-binding Rossmann-like Domain"/>
    <property type="match status" value="2"/>
</dbReference>
<dbReference type="EMBL" id="JADYXP020000028">
    <property type="protein sequence ID" value="KAL0099206.1"/>
    <property type="molecule type" value="Genomic_DNA"/>
</dbReference>
<dbReference type="FunFam" id="3.40.50.720:FF:000363">
    <property type="entry name" value="D-isomer specific 2-hydroxyacid dehydrogenase"/>
    <property type="match status" value="1"/>
</dbReference>
<proteinExistence type="predicted"/>
<dbReference type="Proteomes" id="UP001430953">
    <property type="component" value="Unassembled WGS sequence"/>
</dbReference>